<dbReference type="AlphaFoldDB" id="E1F083"/>
<dbReference type="PANTHER" id="PTHR24184:SF11">
    <property type="entry name" value="ANKYRIN REPEAT AND SOCS BOX CONTAINING 3"/>
    <property type="match status" value="1"/>
</dbReference>
<dbReference type="PANTHER" id="PTHR24184">
    <property type="entry name" value="SI:CH211-189E2.2"/>
    <property type="match status" value="1"/>
</dbReference>
<dbReference type="PROSITE" id="PS50297">
    <property type="entry name" value="ANK_REP_REGION"/>
    <property type="match status" value="1"/>
</dbReference>
<accession>E1F083</accession>
<dbReference type="SMART" id="SM00248">
    <property type="entry name" value="ANK"/>
    <property type="match status" value="3"/>
</dbReference>
<feature type="region of interest" description="Disordered" evidence="3">
    <location>
        <begin position="610"/>
        <end position="654"/>
    </location>
</feature>
<dbReference type="SUPFAM" id="SSF48403">
    <property type="entry name" value="Ankyrin repeat"/>
    <property type="match status" value="1"/>
</dbReference>
<dbReference type="Gene3D" id="1.25.40.20">
    <property type="entry name" value="Ankyrin repeat-containing domain"/>
    <property type="match status" value="1"/>
</dbReference>
<protein>
    <submittedName>
        <fullName evidence="4">Uncharacterized protein</fullName>
    </submittedName>
</protein>
<proteinExistence type="predicted"/>
<evidence type="ECO:0000256" key="3">
    <source>
        <dbReference type="SAM" id="MobiDB-lite"/>
    </source>
</evidence>
<organism evidence="4 5">
    <name type="scientific">Giardia intestinalis (strain P15)</name>
    <name type="common">Giardia lamblia</name>
    <dbReference type="NCBI Taxonomy" id="658858"/>
    <lineage>
        <taxon>Eukaryota</taxon>
        <taxon>Metamonada</taxon>
        <taxon>Diplomonadida</taxon>
        <taxon>Hexamitidae</taxon>
        <taxon>Giardiinae</taxon>
        <taxon>Giardia</taxon>
    </lineage>
</organism>
<feature type="compositionally biased region" description="Polar residues" evidence="3">
    <location>
        <begin position="688"/>
        <end position="710"/>
    </location>
</feature>
<feature type="region of interest" description="Disordered" evidence="3">
    <location>
        <begin position="684"/>
        <end position="712"/>
    </location>
</feature>
<feature type="region of interest" description="Disordered" evidence="3">
    <location>
        <begin position="495"/>
        <end position="597"/>
    </location>
</feature>
<feature type="compositionally biased region" description="Acidic residues" evidence="3">
    <location>
        <begin position="528"/>
        <end position="538"/>
    </location>
</feature>
<gene>
    <name evidence="4" type="ORF">GLP15_446</name>
</gene>
<evidence type="ECO:0000256" key="2">
    <source>
        <dbReference type="SAM" id="Coils"/>
    </source>
</evidence>
<feature type="region of interest" description="Disordered" evidence="3">
    <location>
        <begin position="217"/>
        <end position="254"/>
    </location>
</feature>
<keyword evidence="2" id="KW-0175">Coiled coil</keyword>
<sequence length="941" mass="103071">MHADDSPPRRSGRARGSYKGEQKIEDNPLIKAARMGDAFGVKMNMERWKRKPDASGNYALHIAAQANNVDIVQCLAEHEAELKNRDGETPLMIALSAKALSSAILLVRYSDFETDAKGYGLLEHALQGNSLECVQCVVLYFKPPPEQIYPVLEEAHRLGRIEIAKFLENVMNNIVFIDCGECWKLLQKYGAAIASTEKFSEQLRIIEGTKREVQQLEEQQIPESPDVKKSSVSTTLRRGSVGRRNEPGRSNSVTFSDTVTVMGAELTSSSKDPGLMEQEILDLKARLNKLTVDLDLKNKENESLVVQLQAFSETAKASKSRPKTKDQEAELISKAELDKATTLISQQQLRIDELEQILVYNRVAAVKDSSTDQSVAQLISDDQGKKKQTKKKKDTKEGLEKDKQIAFLQDQLLESEKRCTRLLSDLEEAKNKQVPSPHLIPYMQLEKSYKVMQEDLLRQESKVLDLQNTINKLRAEVSSKNTLLTQARGIIASQKEHLGGVEREKKQVGKGTSQKSAERRGTPLATSYDDDAGADADADTTGLHRSSSQGVKQSKISKSQTLTLPSKPGKVKQLPPWRGLTDEPSVDLPNKSRQQDHEQEYLFREHDDLAKDHSNSPTFQHTEPLVSSMMNSDAGSRNSPTIKSLTSPIQSSPLRMSPTLLEMDAVRDSSSPLLQAISPHSPLRAAANVTSSPSRNQQTLSQNMTSQDNSRGAVVKVGPSKGFVSVRQHNPHLFSTDTIMEASIDTNVNSYGADAVSMLADPSVLASNSPTKVSLPIAGRRASGGYVQGGGGGSFANISNISHVEASFNAPASPQQIPSQGVPTCNSLVDQGHHIESPEPSNPIRTMINNSRGMQQPMHQSAAQMATAPGSYLLSTANLEGHVSRIPHPSYKQPAFSFRVGNVLQGPGDNNIYSLYTATSNPPYNVGYAAKSYMPSSSTRG</sequence>
<dbReference type="OMA" id="FIDCGEC"/>
<name>E1F083_GIAIA</name>
<feature type="compositionally biased region" description="Basic and acidic residues" evidence="3">
    <location>
        <begin position="495"/>
        <end position="507"/>
    </location>
</feature>
<feature type="compositionally biased region" description="Polar residues" evidence="3">
    <location>
        <begin position="543"/>
        <end position="564"/>
    </location>
</feature>
<evidence type="ECO:0000313" key="5">
    <source>
        <dbReference type="Proteomes" id="UP000008974"/>
    </source>
</evidence>
<feature type="repeat" description="ANK" evidence="1">
    <location>
        <begin position="55"/>
        <end position="87"/>
    </location>
</feature>
<feature type="region of interest" description="Disordered" evidence="3">
    <location>
        <begin position="1"/>
        <end position="23"/>
    </location>
</feature>
<evidence type="ECO:0000313" key="4">
    <source>
        <dbReference type="EMBL" id="EFO64140.1"/>
    </source>
</evidence>
<evidence type="ECO:0000256" key="1">
    <source>
        <dbReference type="PROSITE-ProRule" id="PRU00023"/>
    </source>
</evidence>
<dbReference type="PROSITE" id="PS50088">
    <property type="entry name" value="ANK_REPEAT"/>
    <property type="match status" value="1"/>
</dbReference>
<dbReference type="InterPro" id="IPR002110">
    <property type="entry name" value="Ankyrin_rpt"/>
</dbReference>
<dbReference type="OrthoDB" id="5406014at2759"/>
<feature type="region of interest" description="Disordered" evidence="3">
    <location>
        <begin position="377"/>
        <end position="396"/>
    </location>
</feature>
<dbReference type="Proteomes" id="UP000008974">
    <property type="component" value="Unassembled WGS sequence"/>
</dbReference>
<dbReference type="VEuPathDB" id="GiardiaDB:GLP15_446"/>
<reference evidence="4 5" key="1">
    <citation type="journal article" date="2010" name="BMC Genomics">
        <title>Genome analysis and comparative genomics of a Giardia intestinalis assemblage E isolate.</title>
        <authorList>
            <person name="Jerlstrom-Hultqvist J."/>
            <person name="Franzen O."/>
            <person name="Ankarklev J."/>
            <person name="Xu F."/>
            <person name="Nohynkova E."/>
            <person name="Andersson J.O."/>
            <person name="Svard S.G."/>
            <person name="Andersson B."/>
        </authorList>
    </citation>
    <scope>NUCLEOTIDE SEQUENCE [LARGE SCALE GENOMIC DNA]</scope>
    <source>
        <strain evidence="4 5">P15</strain>
    </source>
</reference>
<feature type="compositionally biased region" description="Polar residues" evidence="3">
    <location>
        <begin position="628"/>
        <end position="654"/>
    </location>
</feature>
<dbReference type="InterPro" id="IPR036770">
    <property type="entry name" value="Ankyrin_rpt-contain_sf"/>
</dbReference>
<comment type="caution">
    <text evidence="4">The sequence shown here is derived from an EMBL/GenBank/DDBJ whole genome shotgun (WGS) entry which is preliminary data.</text>
</comment>
<keyword evidence="1" id="KW-0040">ANK repeat</keyword>
<dbReference type="EMBL" id="ACVC01000104">
    <property type="protein sequence ID" value="EFO64140.1"/>
    <property type="molecule type" value="Genomic_DNA"/>
</dbReference>
<dbReference type="Pfam" id="PF12796">
    <property type="entry name" value="Ank_2"/>
    <property type="match status" value="1"/>
</dbReference>
<feature type="coiled-coil region" evidence="2">
    <location>
        <begin position="412"/>
        <end position="476"/>
    </location>
</feature>